<evidence type="ECO:0000256" key="1">
    <source>
        <dbReference type="SAM" id="SignalP"/>
    </source>
</evidence>
<accession>A0A934I434</accession>
<name>A0A934I434_9CORY</name>
<dbReference type="AlphaFoldDB" id="A0A934I434"/>
<feature type="signal peptide" evidence="1">
    <location>
        <begin position="1"/>
        <end position="26"/>
    </location>
</feature>
<dbReference type="RefSeq" id="WP_198738816.1">
    <property type="nucleotide sequence ID" value="NZ_JAEIOS010000013.1"/>
</dbReference>
<dbReference type="Proteomes" id="UP000645966">
    <property type="component" value="Unassembled WGS sequence"/>
</dbReference>
<comment type="caution">
    <text evidence="2">The sequence shown here is derived from an EMBL/GenBank/DDBJ whole genome shotgun (WGS) entry which is preliminary data.</text>
</comment>
<evidence type="ECO:0000313" key="3">
    <source>
        <dbReference type="Proteomes" id="UP000645966"/>
    </source>
</evidence>
<dbReference type="EMBL" id="JAEIOS010000013">
    <property type="protein sequence ID" value="MBI8989786.1"/>
    <property type="molecule type" value="Genomic_DNA"/>
</dbReference>
<protein>
    <submittedName>
        <fullName evidence="2">Uncharacterized protein</fullName>
    </submittedName>
</protein>
<organism evidence="2 3">
    <name type="scientific">Corynebacterium meridianum</name>
    <dbReference type="NCBI Taxonomy" id="2765363"/>
    <lineage>
        <taxon>Bacteria</taxon>
        <taxon>Bacillati</taxon>
        <taxon>Actinomycetota</taxon>
        <taxon>Actinomycetes</taxon>
        <taxon>Mycobacteriales</taxon>
        <taxon>Corynebacteriaceae</taxon>
        <taxon>Corynebacterium</taxon>
    </lineage>
</organism>
<feature type="chain" id="PRO_5037896217" evidence="1">
    <location>
        <begin position="27"/>
        <end position="110"/>
    </location>
</feature>
<keyword evidence="3" id="KW-1185">Reference proteome</keyword>
<evidence type="ECO:0000313" key="2">
    <source>
        <dbReference type="EMBL" id="MBI8989786.1"/>
    </source>
</evidence>
<keyword evidence="1" id="KW-0732">Signal</keyword>
<proteinExistence type="predicted"/>
<reference evidence="2" key="1">
    <citation type="submission" date="2020-12" db="EMBL/GenBank/DDBJ databases">
        <title>Genome public.</title>
        <authorList>
            <person name="Sun Q."/>
        </authorList>
    </citation>
    <scope>NUCLEOTIDE SEQUENCE</scope>
    <source>
        <strain evidence="2">CCM 8863</strain>
    </source>
</reference>
<gene>
    <name evidence="2" type="ORF">JDV75_08440</name>
</gene>
<sequence>MRLRRITASVVATGVLALGLAAPAGANPWPTPEPGSPEYRDSREILDTATSELSSYTSSNYEAIIRDIFFPPTDGRTPAWAQASMLGLIASGALYEVTQGLFGSSGVNLR</sequence>